<protein>
    <submittedName>
        <fullName evidence="2">Uncharacterized protein</fullName>
    </submittedName>
</protein>
<name>A0A251Y8M7_9MICO</name>
<comment type="caution">
    <text evidence="2">The sequence shown here is derived from an EMBL/GenBank/DDBJ whole genome shotgun (WGS) entry which is preliminary data.</text>
</comment>
<organism evidence="2 3">
    <name type="scientific">Clavibacter michiganensis</name>
    <dbReference type="NCBI Taxonomy" id="28447"/>
    <lineage>
        <taxon>Bacteria</taxon>
        <taxon>Bacillati</taxon>
        <taxon>Actinomycetota</taxon>
        <taxon>Actinomycetes</taxon>
        <taxon>Micrococcales</taxon>
        <taxon>Microbacteriaceae</taxon>
        <taxon>Clavibacter</taxon>
    </lineage>
</organism>
<feature type="transmembrane region" description="Helical" evidence="1">
    <location>
        <begin position="40"/>
        <end position="61"/>
    </location>
</feature>
<dbReference type="EMBL" id="MDJW01000008">
    <property type="protein sequence ID" value="OUE20624.1"/>
    <property type="molecule type" value="Genomic_DNA"/>
</dbReference>
<evidence type="ECO:0000313" key="3">
    <source>
        <dbReference type="Proteomes" id="UP000194837"/>
    </source>
</evidence>
<dbReference type="AlphaFoldDB" id="A0A251Y8M7"/>
<keyword evidence="1" id="KW-0812">Transmembrane</keyword>
<gene>
    <name evidence="2" type="ORF">BFL34_01442</name>
</gene>
<dbReference type="RefSeq" id="WP_086521211.1">
    <property type="nucleotide sequence ID" value="NZ_MDJW01000008.1"/>
</dbReference>
<reference evidence="2 3" key="1">
    <citation type="submission" date="2016-08" db="EMBL/GenBank/DDBJ databases">
        <title>Genome sequence of Clavibacter michiganensis spp strain CFBP7494.</title>
        <authorList>
            <person name="Thapa S.P."/>
            <person name="Coaker G."/>
            <person name="Jacques M.-A."/>
        </authorList>
    </citation>
    <scope>NUCLEOTIDE SEQUENCE [LARGE SCALE GENOMIC DNA]</scope>
    <source>
        <strain evidence="2">CFBP7494</strain>
    </source>
</reference>
<proteinExistence type="predicted"/>
<evidence type="ECO:0000313" key="2">
    <source>
        <dbReference type="EMBL" id="OUE20624.1"/>
    </source>
</evidence>
<keyword evidence="1" id="KW-0472">Membrane</keyword>
<keyword evidence="1" id="KW-1133">Transmembrane helix</keyword>
<evidence type="ECO:0000256" key="1">
    <source>
        <dbReference type="SAM" id="Phobius"/>
    </source>
</evidence>
<feature type="transmembrane region" description="Helical" evidence="1">
    <location>
        <begin position="18"/>
        <end position="34"/>
    </location>
</feature>
<accession>A0A251Y8M7</accession>
<dbReference type="Proteomes" id="UP000194837">
    <property type="component" value="Unassembled WGS sequence"/>
</dbReference>
<sequence length="74" mass="8242">MADDRDEGLASSIMRDQYLYLVITGVVAIVYGTLHPEQRVLGYVAGGLFIVVGGVLLRWSLRRKRERGGRRPAP</sequence>